<reference evidence="9" key="1">
    <citation type="submission" date="2020-11" db="EMBL/GenBank/DDBJ databases">
        <title>Halonatronomonas betainensis gen. nov., sp. nov. a novel haloalkaliphilic representative of the family Halanaerobiacae capable of betaine degradation.</title>
        <authorList>
            <person name="Boltyanskaya Y."/>
            <person name="Kevbrin V."/>
            <person name="Detkova E."/>
            <person name="Grouzdev D.S."/>
            <person name="Koziaeva V."/>
            <person name="Zhilina T."/>
        </authorList>
    </citation>
    <scope>NUCLEOTIDE SEQUENCE</scope>
    <source>
        <strain evidence="9">Z-7014</strain>
    </source>
</reference>
<dbReference type="RefSeq" id="WP_270453516.1">
    <property type="nucleotide sequence ID" value="NZ_JADPIE010000003.1"/>
</dbReference>
<accession>A0A931ARN4</accession>
<evidence type="ECO:0000259" key="8">
    <source>
        <dbReference type="Pfam" id="PF00892"/>
    </source>
</evidence>
<evidence type="ECO:0000313" key="10">
    <source>
        <dbReference type="Proteomes" id="UP000621436"/>
    </source>
</evidence>
<evidence type="ECO:0000256" key="4">
    <source>
        <dbReference type="ARBA" id="ARBA00022692"/>
    </source>
</evidence>
<evidence type="ECO:0000256" key="2">
    <source>
        <dbReference type="ARBA" id="ARBA00007362"/>
    </source>
</evidence>
<feature type="transmembrane region" description="Helical" evidence="7">
    <location>
        <begin position="78"/>
        <end position="99"/>
    </location>
</feature>
<evidence type="ECO:0000256" key="6">
    <source>
        <dbReference type="ARBA" id="ARBA00023136"/>
    </source>
</evidence>
<dbReference type="Pfam" id="PF00892">
    <property type="entry name" value="EamA"/>
    <property type="match status" value="2"/>
</dbReference>
<feature type="transmembrane region" description="Helical" evidence="7">
    <location>
        <begin position="105"/>
        <end position="124"/>
    </location>
</feature>
<evidence type="ECO:0000256" key="5">
    <source>
        <dbReference type="ARBA" id="ARBA00022989"/>
    </source>
</evidence>
<feature type="domain" description="EamA" evidence="8">
    <location>
        <begin position="16"/>
        <end position="147"/>
    </location>
</feature>
<feature type="transmembrane region" description="Helical" evidence="7">
    <location>
        <begin position="259"/>
        <end position="277"/>
    </location>
</feature>
<feature type="transmembrane region" description="Helical" evidence="7">
    <location>
        <begin position="192"/>
        <end position="211"/>
    </location>
</feature>
<proteinExistence type="inferred from homology"/>
<protein>
    <submittedName>
        <fullName evidence="9">DMT family transporter</fullName>
    </submittedName>
</protein>
<dbReference type="AlphaFoldDB" id="A0A931ARN4"/>
<dbReference type="InterPro" id="IPR050638">
    <property type="entry name" value="AA-Vitamin_Transporters"/>
</dbReference>
<evidence type="ECO:0000256" key="1">
    <source>
        <dbReference type="ARBA" id="ARBA00004651"/>
    </source>
</evidence>
<dbReference type="Gene3D" id="1.10.3730.20">
    <property type="match status" value="1"/>
</dbReference>
<name>A0A931ARN4_9FIRM</name>
<dbReference type="SUPFAM" id="SSF103481">
    <property type="entry name" value="Multidrug resistance efflux transporter EmrE"/>
    <property type="match status" value="2"/>
</dbReference>
<evidence type="ECO:0000256" key="3">
    <source>
        <dbReference type="ARBA" id="ARBA00022475"/>
    </source>
</evidence>
<keyword evidence="4 7" id="KW-0812">Transmembrane</keyword>
<dbReference type="GO" id="GO:0005886">
    <property type="term" value="C:plasma membrane"/>
    <property type="evidence" value="ECO:0007669"/>
    <property type="project" value="UniProtKB-SubCell"/>
</dbReference>
<comment type="caution">
    <text evidence="9">The sequence shown here is derived from an EMBL/GenBank/DDBJ whole genome shotgun (WGS) entry which is preliminary data.</text>
</comment>
<gene>
    <name evidence="9" type="ORF">I0Q91_05945</name>
</gene>
<comment type="similarity">
    <text evidence="2">Belongs to the EamA transporter family.</text>
</comment>
<dbReference type="PANTHER" id="PTHR32322">
    <property type="entry name" value="INNER MEMBRANE TRANSPORTER"/>
    <property type="match status" value="1"/>
</dbReference>
<feature type="transmembrane region" description="Helical" evidence="7">
    <location>
        <begin position="223"/>
        <end position="247"/>
    </location>
</feature>
<feature type="transmembrane region" description="Helical" evidence="7">
    <location>
        <begin position="12"/>
        <end position="33"/>
    </location>
</feature>
<keyword evidence="6 7" id="KW-0472">Membrane</keyword>
<dbReference type="EMBL" id="JADPIE010000003">
    <property type="protein sequence ID" value="MBF8436611.1"/>
    <property type="molecule type" value="Genomic_DNA"/>
</dbReference>
<keyword evidence="10" id="KW-1185">Reference proteome</keyword>
<feature type="transmembrane region" description="Helical" evidence="7">
    <location>
        <begin position="283"/>
        <end position="305"/>
    </location>
</feature>
<keyword evidence="5 7" id="KW-1133">Transmembrane helix</keyword>
<feature type="transmembrane region" description="Helical" evidence="7">
    <location>
        <begin position="131"/>
        <end position="149"/>
    </location>
</feature>
<keyword evidence="3" id="KW-1003">Cell membrane</keyword>
<feature type="transmembrane region" description="Helical" evidence="7">
    <location>
        <begin position="161"/>
        <end position="180"/>
    </location>
</feature>
<evidence type="ECO:0000313" key="9">
    <source>
        <dbReference type="EMBL" id="MBF8436611.1"/>
    </source>
</evidence>
<dbReference type="InterPro" id="IPR037185">
    <property type="entry name" value="EmrE-like"/>
</dbReference>
<dbReference type="InterPro" id="IPR000620">
    <property type="entry name" value="EamA_dom"/>
</dbReference>
<sequence length="324" mass="35668">MGKQNKSGDKSQVLPYLAGLTFSIIFGFSFMFSQDALEYLNPFHLLGFRFIIASLTMTFFWGLGFIEINILSKAKGPLLLVALFQPALYFPFEVTGIQMTTSSQAGLMISLIPVAVAIFGAIFLKEIPGKLQLFFIILSVSGVGVIVSFQGELASTEGHLIGLLLLMGAVISAGLYNIVSRSISVNYTPVEITFFMCYTGAIIFNIIGIRLHDGGLSEYISMFTLSEVLIAVTYLGVLSSVVAFFMMNFTLSKLPASQAAIFANLVTVVSIFAGVFLRNEPFYRPQIIGAIMIILGVWGTNYFGVKEKREKKFNRGENYEKNFN</sequence>
<organism evidence="9 10">
    <name type="scientific">Halonatronomonas betaini</name>
    <dbReference type="NCBI Taxonomy" id="2778430"/>
    <lineage>
        <taxon>Bacteria</taxon>
        <taxon>Bacillati</taxon>
        <taxon>Bacillota</taxon>
        <taxon>Clostridia</taxon>
        <taxon>Halanaerobiales</taxon>
        <taxon>Halarsenatibacteraceae</taxon>
        <taxon>Halonatronomonas</taxon>
    </lineage>
</organism>
<dbReference type="Proteomes" id="UP000621436">
    <property type="component" value="Unassembled WGS sequence"/>
</dbReference>
<feature type="domain" description="EamA" evidence="8">
    <location>
        <begin position="161"/>
        <end position="301"/>
    </location>
</feature>
<comment type="subcellular location">
    <subcellularLocation>
        <location evidence="1">Cell membrane</location>
        <topology evidence="1">Multi-pass membrane protein</topology>
    </subcellularLocation>
</comment>
<dbReference type="PANTHER" id="PTHR32322:SF18">
    <property type="entry name" value="S-ADENOSYLMETHIONINE_S-ADENOSYLHOMOCYSTEINE TRANSPORTER"/>
    <property type="match status" value="1"/>
</dbReference>
<evidence type="ECO:0000256" key="7">
    <source>
        <dbReference type="SAM" id="Phobius"/>
    </source>
</evidence>
<feature type="transmembrane region" description="Helical" evidence="7">
    <location>
        <begin position="45"/>
        <end position="66"/>
    </location>
</feature>